<dbReference type="NCBIfam" id="TIGR01145">
    <property type="entry name" value="ATP_synt_delta"/>
    <property type="match status" value="1"/>
</dbReference>
<dbReference type="PRINTS" id="PR00125">
    <property type="entry name" value="ATPASEDELTA"/>
</dbReference>
<evidence type="ECO:0000313" key="10">
    <source>
        <dbReference type="Proteomes" id="UP000183315"/>
    </source>
</evidence>
<dbReference type="NCBIfam" id="NF009967">
    <property type="entry name" value="PRK13430.1"/>
    <property type="match status" value="1"/>
</dbReference>
<dbReference type="RefSeq" id="WP_042213967.1">
    <property type="nucleotide sequence ID" value="NZ_BBLU01000005.1"/>
</dbReference>
<dbReference type="GO" id="GO:0005886">
    <property type="term" value="C:plasma membrane"/>
    <property type="evidence" value="ECO:0007669"/>
    <property type="project" value="UniProtKB-SubCell"/>
</dbReference>
<dbReference type="GO" id="GO:0045259">
    <property type="term" value="C:proton-transporting ATP synthase complex"/>
    <property type="evidence" value="ECO:0007669"/>
    <property type="project" value="UniProtKB-KW"/>
</dbReference>
<dbReference type="SUPFAM" id="SSF47928">
    <property type="entry name" value="N-terminal domain of the delta subunit of the F1F0-ATP synthase"/>
    <property type="match status" value="1"/>
</dbReference>
<dbReference type="OrthoDB" id="5242917at2"/>
<name>A0A1H6X043_9MICO</name>
<comment type="similarity">
    <text evidence="8">Belongs to the ATPase delta chain family.</text>
</comment>
<gene>
    <name evidence="8" type="primary">atpH</name>
    <name evidence="9" type="ORF">SAMN05421637_1222</name>
</gene>
<keyword evidence="10" id="KW-1185">Reference proteome</keyword>
<keyword evidence="4 8" id="KW-0406">Ion transport</keyword>
<proteinExistence type="inferred from homology"/>
<dbReference type="eggNOG" id="COG0712">
    <property type="taxonomic scope" value="Bacteria"/>
</dbReference>
<accession>A0A1H6X043</accession>
<dbReference type="Gene3D" id="1.10.520.20">
    <property type="entry name" value="N-terminal domain of the delta subunit of the F1F0-ATP synthase"/>
    <property type="match status" value="1"/>
</dbReference>
<evidence type="ECO:0000256" key="7">
    <source>
        <dbReference type="ARBA" id="ARBA00023310"/>
    </source>
</evidence>
<evidence type="ECO:0000256" key="4">
    <source>
        <dbReference type="ARBA" id="ARBA00023065"/>
    </source>
</evidence>
<evidence type="ECO:0000256" key="2">
    <source>
        <dbReference type="ARBA" id="ARBA00022448"/>
    </source>
</evidence>
<evidence type="ECO:0000256" key="8">
    <source>
        <dbReference type="HAMAP-Rule" id="MF_01416"/>
    </source>
</evidence>
<comment type="function">
    <text evidence="8">This protein is part of the stalk that links CF(0) to CF(1). It either transmits conformational changes from CF(0) to CF(1) or is implicated in proton conduction.</text>
</comment>
<dbReference type="AlphaFoldDB" id="A0A1H6X043"/>
<evidence type="ECO:0000256" key="5">
    <source>
        <dbReference type="ARBA" id="ARBA00023136"/>
    </source>
</evidence>
<dbReference type="PANTHER" id="PTHR11910">
    <property type="entry name" value="ATP SYNTHASE DELTA CHAIN"/>
    <property type="match status" value="1"/>
</dbReference>
<keyword evidence="2 8" id="KW-0813">Transport</keyword>
<dbReference type="InterPro" id="IPR000711">
    <property type="entry name" value="ATPase_OSCP/dsu"/>
</dbReference>
<dbReference type="PROSITE" id="PS00389">
    <property type="entry name" value="ATPASE_DELTA"/>
    <property type="match status" value="1"/>
</dbReference>
<dbReference type="Proteomes" id="UP000183315">
    <property type="component" value="Unassembled WGS sequence"/>
</dbReference>
<dbReference type="InterPro" id="IPR020781">
    <property type="entry name" value="ATPase_OSCP/d_CS"/>
</dbReference>
<comment type="subcellular location">
    <subcellularLocation>
        <location evidence="8">Cell membrane</location>
        <topology evidence="8">Peripheral membrane protein</topology>
    </subcellularLocation>
    <subcellularLocation>
        <location evidence="1">Membrane</location>
    </subcellularLocation>
</comment>
<dbReference type="Pfam" id="PF00213">
    <property type="entry name" value="OSCP"/>
    <property type="match status" value="1"/>
</dbReference>
<dbReference type="HAMAP" id="MF_01416">
    <property type="entry name" value="ATP_synth_delta_bact"/>
    <property type="match status" value="1"/>
</dbReference>
<keyword evidence="7 8" id="KW-0066">ATP synthesis</keyword>
<keyword evidence="6 8" id="KW-0139">CF(1)</keyword>
<keyword evidence="5 8" id="KW-0472">Membrane</keyword>
<sequence length="270" mass="28996">MRGTSQVSRDAVLRELAPMMAANRKDGIVLAEQLFAAVDVLDASASLRRALTDPARSSEAKGALARQLFGAYDPRVVDALAAFCGARWSDEDDLSDAIDDAGERAIFAYAHDAGTLDDVEEQLFRVERAIAGDRELLTALGNRSATKEARLALLEGVLGGKLLPTTEALLRRVVGVPRGHRLLPAIERLLEAAAEHRDKVLAHVTAAVELSAAQRTRLAALLTEAYGREVTINVAVDPEVLGGIRVQVGHEVVDGTVLSRLDEARRRLVG</sequence>
<protein>
    <recommendedName>
        <fullName evidence="8">ATP synthase subunit delta</fullName>
    </recommendedName>
    <alternativeName>
        <fullName evidence="8">ATP synthase F(1) sector subunit delta</fullName>
    </alternativeName>
    <alternativeName>
        <fullName evidence="8">F-type ATPase subunit delta</fullName>
        <shortName evidence="8">F-ATPase subunit delta</shortName>
    </alternativeName>
</protein>
<keyword evidence="8" id="KW-1003">Cell membrane</keyword>
<organism evidence="9 10">
    <name type="scientific">Demequina mangrovi</name>
    <dbReference type="NCBI Taxonomy" id="1043493"/>
    <lineage>
        <taxon>Bacteria</taxon>
        <taxon>Bacillati</taxon>
        <taxon>Actinomycetota</taxon>
        <taxon>Actinomycetes</taxon>
        <taxon>Micrococcales</taxon>
        <taxon>Demequinaceae</taxon>
        <taxon>Demequina</taxon>
    </lineage>
</organism>
<comment type="function">
    <text evidence="8">F(1)F(0) ATP synthase produces ATP from ADP in the presence of a proton or sodium gradient. F-type ATPases consist of two structural domains, F(1) containing the extramembraneous catalytic core and F(0) containing the membrane proton channel, linked together by a central stalk and a peripheral stalk. During catalysis, ATP synthesis in the catalytic domain of F(1) is coupled via a rotary mechanism of the central stalk subunits to proton translocation.</text>
</comment>
<evidence type="ECO:0000256" key="1">
    <source>
        <dbReference type="ARBA" id="ARBA00004370"/>
    </source>
</evidence>
<dbReference type="InterPro" id="IPR026015">
    <property type="entry name" value="ATP_synth_OSCP/delta_N_sf"/>
</dbReference>
<evidence type="ECO:0000256" key="6">
    <source>
        <dbReference type="ARBA" id="ARBA00023196"/>
    </source>
</evidence>
<dbReference type="STRING" id="1043493.SAMN05421637_1222"/>
<evidence type="ECO:0000256" key="3">
    <source>
        <dbReference type="ARBA" id="ARBA00022781"/>
    </source>
</evidence>
<dbReference type="EMBL" id="FNZI01000002">
    <property type="protein sequence ID" value="SEJ22501.1"/>
    <property type="molecule type" value="Genomic_DNA"/>
</dbReference>
<evidence type="ECO:0000313" key="9">
    <source>
        <dbReference type="EMBL" id="SEJ22501.1"/>
    </source>
</evidence>
<dbReference type="GO" id="GO:0046933">
    <property type="term" value="F:proton-transporting ATP synthase activity, rotational mechanism"/>
    <property type="evidence" value="ECO:0007669"/>
    <property type="project" value="UniProtKB-UniRule"/>
</dbReference>
<reference evidence="10" key="1">
    <citation type="submission" date="2016-10" db="EMBL/GenBank/DDBJ databases">
        <authorList>
            <person name="Varghese N."/>
        </authorList>
    </citation>
    <scope>NUCLEOTIDE SEQUENCE [LARGE SCALE GENOMIC DNA]</scope>
    <source>
        <strain evidence="10">DSM 24868</strain>
    </source>
</reference>
<keyword evidence="3 8" id="KW-0375">Hydrogen ion transport</keyword>